<dbReference type="GeneTree" id="ENSGT00940000176940"/>
<dbReference type="Proteomes" id="UP000002852">
    <property type="component" value="Unassembled WGS sequence"/>
</dbReference>
<dbReference type="GO" id="GO:0072557">
    <property type="term" value="C:IPAF inflammasome complex"/>
    <property type="evidence" value="ECO:0007669"/>
    <property type="project" value="TreeGrafter"/>
</dbReference>
<dbReference type="OMA" id="IVSEENX"/>
<keyword evidence="3" id="KW-1185">Reference proteome</keyword>
<dbReference type="GO" id="GO:0004197">
    <property type="term" value="F:cysteine-type endopeptidase activity"/>
    <property type="evidence" value="ECO:0007669"/>
    <property type="project" value="InterPro"/>
</dbReference>
<dbReference type="Pfam" id="PF00619">
    <property type="entry name" value="CARD"/>
    <property type="match status" value="1"/>
</dbReference>
<protein>
    <recommendedName>
        <fullName evidence="1">CARD domain-containing protein</fullName>
    </recommendedName>
</protein>
<dbReference type="PANTHER" id="PTHR47901:SF3">
    <property type="entry name" value="CASPASE-1"/>
    <property type="match status" value="1"/>
</dbReference>
<dbReference type="PANTHER" id="PTHR47901">
    <property type="entry name" value="CASPASE RECRUITMENT DOMAIN-CONTAINING PROTEIN 18"/>
    <property type="match status" value="1"/>
</dbReference>
<dbReference type="STRING" id="8083.ENSXMAP00000024439"/>
<sequence length="100" mass="11645">MNPVRPEFVKRVSEEILKRLLDELLSDGVFNHSEIDGILQKNPIRADKARDTIDAVMNKGQRACRLMIKRLHHRDPTLSNQLRLGRSVENMSEIFNQRKP</sequence>
<dbReference type="GO" id="GO:0072559">
    <property type="term" value="C:NLRP3 inflammasome complex"/>
    <property type="evidence" value="ECO:0007669"/>
    <property type="project" value="TreeGrafter"/>
</dbReference>
<name>A0A3B5Q2E0_XIPMA</name>
<dbReference type="PROSITE" id="PS50209">
    <property type="entry name" value="CARD"/>
    <property type="match status" value="1"/>
</dbReference>
<accession>A0A3B5Q2E0</accession>
<proteinExistence type="predicted"/>
<evidence type="ECO:0000313" key="2">
    <source>
        <dbReference type="Ensembl" id="ENSXMAP00000024439.1"/>
    </source>
</evidence>
<dbReference type="Gene3D" id="1.10.533.10">
    <property type="entry name" value="Death Domain, Fas"/>
    <property type="match status" value="1"/>
</dbReference>
<reference evidence="3" key="2">
    <citation type="journal article" date="2013" name="Nat. Genet.">
        <title>The genome of the platyfish, Xiphophorus maculatus, provides insights into evolutionary adaptation and several complex traits.</title>
        <authorList>
            <person name="Schartl M."/>
            <person name="Walter R.B."/>
            <person name="Shen Y."/>
            <person name="Garcia T."/>
            <person name="Catchen J."/>
            <person name="Amores A."/>
            <person name="Braasch I."/>
            <person name="Chalopin D."/>
            <person name="Volff J.N."/>
            <person name="Lesch K.P."/>
            <person name="Bisazza A."/>
            <person name="Minx P."/>
            <person name="Hillier L."/>
            <person name="Wilson R.K."/>
            <person name="Fuerstenberg S."/>
            <person name="Boore J."/>
            <person name="Searle S."/>
            <person name="Postlethwait J.H."/>
            <person name="Warren W.C."/>
        </authorList>
    </citation>
    <scope>NUCLEOTIDE SEQUENCE [LARGE SCALE GENOMIC DNA]</scope>
    <source>
        <strain evidence="3">JP 163 A</strain>
    </source>
</reference>
<dbReference type="GO" id="GO:0050727">
    <property type="term" value="P:regulation of inflammatory response"/>
    <property type="evidence" value="ECO:0007669"/>
    <property type="project" value="TreeGrafter"/>
</dbReference>
<dbReference type="GO" id="GO:0006508">
    <property type="term" value="P:proteolysis"/>
    <property type="evidence" value="ECO:0007669"/>
    <property type="project" value="InterPro"/>
</dbReference>
<reference evidence="2" key="3">
    <citation type="submission" date="2025-08" db="UniProtKB">
        <authorList>
            <consortium name="Ensembl"/>
        </authorList>
    </citation>
    <scope>IDENTIFICATION</scope>
    <source>
        <strain evidence="2">JP 163 A</strain>
    </source>
</reference>
<dbReference type="InterPro" id="IPR001315">
    <property type="entry name" value="CARD"/>
</dbReference>
<feature type="domain" description="CARD" evidence="1">
    <location>
        <begin position="1"/>
        <end position="86"/>
    </location>
</feature>
<dbReference type="InterPro" id="IPR011029">
    <property type="entry name" value="DEATH-like_dom_sf"/>
</dbReference>
<dbReference type="Ensembl" id="ENSXMAT00000041900.1">
    <property type="protein sequence ID" value="ENSXMAP00000024439.1"/>
    <property type="gene ID" value="ENSXMAG00000022859.1"/>
</dbReference>
<evidence type="ECO:0000259" key="1">
    <source>
        <dbReference type="PROSITE" id="PS50209"/>
    </source>
</evidence>
<dbReference type="InParanoid" id="A0A3B5Q2E0"/>
<reference evidence="2" key="4">
    <citation type="submission" date="2025-09" db="UniProtKB">
        <authorList>
            <consortium name="Ensembl"/>
        </authorList>
    </citation>
    <scope>IDENTIFICATION</scope>
    <source>
        <strain evidence="2">JP 163 A</strain>
    </source>
</reference>
<evidence type="ECO:0000313" key="3">
    <source>
        <dbReference type="Proteomes" id="UP000002852"/>
    </source>
</evidence>
<organism evidence="2 3">
    <name type="scientific">Xiphophorus maculatus</name>
    <name type="common">Southern platyfish</name>
    <name type="synonym">Platypoecilus maculatus</name>
    <dbReference type="NCBI Taxonomy" id="8083"/>
    <lineage>
        <taxon>Eukaryota</taxon>
        <taxon>Metazoa</taxon>
        <taxon>Chordata</taxon>
        <taxon>Craniata</taxon>
        <taxon>Vertebrata</taxon>
        <taxon>Euteleostomi</taxon>
        <taxon>Actinopterygii</taxon>
        <taxon>Neopterygii</taxon>
        <taxon>Teleostei</taxon>
        <taxon>Neoteleostei</taxon>
        <taxon>Acanthomorphata</taxon>
        <taxon>Ovalentaria</taxon>
        <taxon>Atherinomorphae</taxon>
        <taxon>Cyprinodontiformes</taxon>
        <taxon>Poeciliidae</taxon>
        <taxon>Poeciliinae</taxon>
        <taxon>Xiphophorus</taxon>
    </lineage>
</organism>
<reference evidence="3" key="1">
    <citation type="submission" date="2012-01" db="EMBL/GenBank/DDBJ databases">
        <authorList>
            <person name="Walter R."/>
            <person name="Schartl M."/>
            <person name="Warren W."/>
        </authorList>
    </citation>
    <scope>NUCLEOTIDE SEQUENCE [LARGE SCALE GENOMIC DNA]</scope>
    <source>
        <strain evidence="3">JP 163 A</strain>
    </source>
</reference>
<dbReference type="SUPFAM" id="SSF47986">
    <property type="entry name" value="DEATH domain"/>
    <property type="match status" value="1"/>
</dbReference>
<dbReference type="AlphaFoldDB" id="A0A3B5Q2E0"/>
<dbReference type="GO" id="GO:0097169">
    <property type="term" value="C:AIM2 inflammasome complex"/>
    <property type="evidence" value="ECO:0007669"/>
    <property type="project" value="TreeGrafter"/>
</dbReference>
<dbReference type="GO" id="GO:0042981">
    <property type="term" value="P:regulation of apoptotic process"/>
    <property type="evidence" value="ECO:0007669"/>
    <property type="project" value="InterPro"/>
</dbReference>
<dbReference type="InterPro" id="IPR002398">
    <property type="entry name" value="Pept_C14"/>
</dbReference>